<dbReference type="EMBL" id="VMRX01000001">
    <property type="protein sequence ID" value="TVT36113.1"/>
    <property type="molecule type" value="Genomic_DNA"/>
</dbReference>
<dbReference type="Proteomes" id="UP000216984">
    <property type="component" value="Unassembled WGS sequence"/>
</dbReference>
<protein>
    <submittedName>
        <fullName evidence="2">Uncharacterized protein</fullName>
    </submittedName>
</protein>
<accession>A0A259W2C8</accession>
<dbReference type="RefSeq" id="WP_094624312.1">
    <property type="nucleotide sequence ID" value="NZ_NEFY01000003.1"/>
</dbReference>
<dbReference type="Proteomes" id="UP000319142">
    <property type="component" value="Unassembled WGS sequence"/>
</dbReference>
<evidence type="ECO:0000313" key="1">
    <source>
        <dbReference type="EMBL" id="OZC36767.1"/>
    </source>
</evidence>
<reference evidence="2 4" key="2">
    <citation type="submission" date="2019-07" db="EMBL/GenBank/DDBJ databases">
        <title>The pathways for chlorine oxyanion respiration interact through the shared metabolite chlorate.</title>
        <authorList>
            <person name="Barnum T.P."/>
            <person name="Cheng Y."/>
            <person name="Hill K.A."/>
            <person name="Lucas L.N."/>
            <person name="Carlson H.K."/>
            <person name="Coates J.D."/>
        </authorList>
    </citation>
    <scope>NUCLEOTIDE SEQUENCE [LARGE SCALE GENOMIC DNA]</scope>
    <source>
        <strain evidence="2">UCB</strain>
    </source>
</reference>
<reference evidence="1 3" key="1">
    <citation type="submission" date="2017-06" db="EMBL/GenBank/DDBJ databases">
        <title>Draft genome sequence of the halophilic bacterium Marinobacter vinifirmus FB1.</title>
        <authorList>
            <person name="Stepanov V.G."/>
            <person name="Roberts D.J."/>
            <person name="Fox G.E."/>
        </authorList>
    </citation>
    <scope>NUCLEOTIDE SEQUENCE [LARGE SCALE GENOMIC DNA]</scope>
    <source>
        <strain evidence="1 3">FB1</strain>
    </source>
</reference>
<gene>
    <name evidence="1" type="ORF">B9Q17_08265</name>
    <name evidence="2" type="ORF">FHK81_00085</name>
</gene>
<keyword evidence="3" id="KW-1185">Reference proteome</keyword>
<evidence type="ECO:0000313" key="2">
    <source>
        <dbReference type="EMBL" id="TVT36113.1"/>
    </source>
</evidence>
<organism evidence="2 4">
    <name type="scientific">Marinobacter vinifirmus</name>
    <dbReference type="NCBI Taxonomy" id="355591"/>
    <lineage>
        <taxon>Bacteria</taxon>
        <taxon>Pseudomonadati</taxon>
        <taxon>Pseudomonadota</taxon>
        <taxon>Gammaproteobacteria</taxon>
        <taxon>Pseudomonadales</taxon>
        <taxon>Marinobacteraceae</taxon>
        <taxon>Marinobacter</taxon>
    </lineage>
</organism>
<dbReference type="EMBL" id="NEFY01000003">
    <property type="protein sequence ID" value="OZC36767.1"/>
    <property type="molecule type" value="Genomic_DNA"/>
</dbReference>
<evidence type="ECO:0000313" key="3">
    <source>
        <dbReference type="Proteomes" id="UP000216984"/>
    </source>
</evidence>
<comment type="caution">
    <text evidence="2">The sequence shown here is derived from an EMBL/GenBank/DDBJ whole genome shotgun (WGS) entry which is preliminary data.</text>
</comment>
<sequence>MALLNPNLAQTNHYQHVNWSAAPDNRQVSISISADSLYRLLKNHQLHVEDLTCLDAESSARVRKMLLDLVR</sequence>
<proteinExistence type="predicted"/>
<dbReference type="AlphaFoldDB" id="A0A259W2C8"/>
<evidence type="ECO:0000313" key="4">
    <source>
        <dbReference type="Proteomes" id="UP000319142"/>
    </source>
</evidence>
<name>A0A259W2C8_9GAMM</name>